<accession>X1BQZ4</accession>
<dbReference type="Pfam" id="PF07687">
    <property type="entry name" value="M20_dimer"/>
    <property type="match status" value="1"/>
</dbReference>
<dbReference type="InterPro" id="IPR011650">
    <property type="entry name" value="Peptidase_M20_dimer"/>
</dbReference>
<gene>
    <name evidence="2" type="ORF">S01H4_34320</name>
</gene>
<comment type="caution">
    <text evidence="2">The sequence shown here is derived from an EMBL/GenBank/DDBJ whole genome shotgun (WGS) entry which is preliminary data.</text>
</comment>
<organism evidence="2">
    <name type="scientific">marine sediment metagenome</name>
    <dbReference type="NCBI Taxonomy" id="412755"/>
    <lineage>
        <taxon>unclassified sequences</taxon>
        <taxon>metagenomes</taxon>
        <taxon>ecological metagenomes</taxon>
    </lineage>
</organism>
<dbReference type="GO" id="GO:0006508">
    <property type="term" value="P:proteolysis"/>
    <property type="evidence" value="ECO:0007669"/>
    <property type="project" value="InterPro"/>
</dbReference>
<name>X1BQZ4_9ZZZZ</name>
<dbReference type="SUPFAM" id="SSF53187">
    <property type="entry name" value="Zn-dependent exopeptidases"/>
    <property type="match status" value="1"/>
</dbReference>
<feature type="non-terminal residue" evidence="2">
    <location>
        <position position="298"/>
    </location>
</feature>
<evidence type="ECO:0000259" key="1">
    <source>
        <dbReference type="Pfam" id="PF07687"/>
    </source>
</evidence>
<dbReference type="EMBL" id="BART01018152">
    <property type="protein sequence ID" value="GAG86583.1"/>
    <property type="molecule type" value="Genomic_DNA"/>
</dbReference>
<proteinExistence type="predicted"/>
<evidence type="ECO:0000313" key="2">
    <source>
        <dbReference type="EMBL" id="GAG86583.1"/>
    </source>
</evidence>
<feature type="domain" description="Peptidase M20 dimerisation" evidence="1">
    <location>
        <begin position="109"/>
        <end position="190"/>
    </location>
</feature>
<protein>
    <recommendedName>
        <fullName evidence="1">Peptidase M20 dimerisation domain-containing protein</fullName>
    </recommendedName>
</protein>
<dbReference type="Gene3D" id="3.40.630.10">
    <property type="entry name" value="Zn peptidases"/>
    <property type="match status" value="1"/>
</dbReference>
<dbReference type="GO" id="GO:0005829">
    <property type="term" value="C:cytosol"/>
    <property type="evidence" value="ECO:0007669"/>
    <property type="project" value="TreeGrafter"/>
</dbReference>
<dbReference type="GO" id="GO:0070573">
    <property type="term" value="F:metallodipeptidase activity"/>
    <property type="evidence" value="ECO:0007669"/>
    <property type="project" value="TreeGrafter"/>
</dbReference>
<feature type="non-terminal residue" evidence="2">
    <location>
        <position position="1"/>
    </location>
</feature>
<dbReference type="InterPro" id="IPR001160">
    <property type="entry name" value="Peptidase_M20C"/>
</dbReference>
<reference evidence="2" key="1">
    <citation type="journal article" date="2014" name="Front. Microbiol.">
        <title>High frequency of phylogenetically diverse reductive dehalogenase-homologous genes in deep subseafloor sedimentary metagenomes.</title>
        <authorList>
            <person name="Kawai M."/>
            <person name="Futagami T."/>
            <person name="Toyoda A."/>
            <person name="Takaki Y."/>
            <person name="Nishi S."/>
            <person name="Hori S."/>
            <person name="Arai W."/>
            <person name="Tsubouchi T."/>
            <person name="Morono Y."/>
            <person name="Uchiyama I."/>
            <person name="Ito T."/>
            <person name="Fujiyama A."/>
            <person name="Inagaki F."/>
            <person name="Takami H."/>
        </authorList>
    </citation>
    <scope>NUCLEOTIDE SEQUENCE</scope>
    <source>
        <strain evidence="2">Expedition CK06-06</strain>
    </source>
</reference>
<dbReference type="PRINTS" id="PR00934">
    <property type="entry name" value="XHISDIPTASE"/>
</dbReference>
<sequence>NMVIKGEWASAKGTTLGADNGIGVAASLAIMEDNSLIHPALEFLFTIEEETGLKGASQLQPGALKGKNLLNLDSEDEGEFTIGCAGGADSKISFPLEKEPYDGAPYQIKLSGFLGGHSGVDINLGRGNSIKLLSRLLWEVAKDVPFKLSLIQGGNLRNAIPRESAAEIILAPGKEVLFQEKAQKSFKNIKTEFKATDPDASISIEKSDNVSKTVLSPNSQRMLLNLLYTLPHGIISMHPEIKDLVETSTNLAVVLTHADKVEIICSTRSSSASALEATRNILAALSEITGAEIVQEEG</sequence>
<dbReference type="PANTHER" id="PTHR43501:SF1">
    <property type="entry name" value="CYTOSOL NON-SPECIFIC DIPEPTIDASE"/>
    <property type="match status" value="1"/>
</dbReference>
<dbReference type="AlphaFoldDB" id="X1BQZ4"/>
<dbReference type="PANTHER" id="PTHR43501">
    <property type="entry name" value="CYTOSOL NON-SPECIFIC DIPEPTIDASE"/>
    <property type="match status" value="1"/>
</dbReference>